<accession>A0A0F9CCI8</accession>
<proteinExistence type="predicted"/>
<evidence type="ECO:0000313" key="1">
    <source>
        <dbReference type="EMBL" id="KKL46759.1"/>
    </source>
</evidence>
<comment type="caution">
    <text evidence="1">The sequence shown here is derived from an EMBL/GenBank/DDBJ whole genome shotgun (WGS) entry which is preliminary data.</text>
</comment>
<organism evidence="1">
    <name type="scientific">marine sediment metagenome</name>
    <dbReference type="NCBI Taxonomy" id="412755"/>
    <lineage>
        <taxon>unclassified sequences</taxon>
        <taxon>metagenomes</taxon>
        <taxon>ecological metagenomes</taxon>
    </lineage>
</organism>
<reference evidence="1" key="1">
    <citation type="journal article" date="2015" name="Nature">
        <title>Complex archaea that bridge the gap between prokaryotes and eukaryotes.</title>
        <authorList>
            <person name="Spang A."/>
            <person name="Saw J.H."/>
            <person name="Jorgensen S.L."/>
            <person name="Zaremba-Niedzwiedzka K."/>
            <person name="Martijn J."/>
            <person name="Lind A.E."/>
            <person name="van Eijk R."/>
            <person name="Schleper C."/>
            <person name="Guy L."/>
            <person name="Ettema T.J."/>
        </authorList>
    </citation>
    <scope>NUCLEOTIDE SEQUENCE</scope>
</reference>
<protein>
    <submittedName>
        <fullName evidence="1">Uncharacterized protein</fullName>
    </submittedName>
</protein>
<dbReference type="EMBL" id="LAZR01033917">
    <property type="protein sequence ID" value="KKL46759.1"/>
    <property type="molecule type" value="Genomic_DNA"/>
</dbReference>
<gene>
    <name evidence="1" type="ORF">LCGC14_2342340</name>
</gene>
<sequence length="51" mass="5836">MKTTARQLSAKIHEVLSSYIDVEFIGSLKIMDILTIIFSSCFIIRMMLLLT</sequence>
<dbReference type="AlphaFoldDB" id="A0A0F9CCI8"/>
<name>A0A0F9CCI8_9ZZZZ</name>